<dbReference type="InterPro" id="IPR011335">
    <property type="entry name" value="Restrct_endonuc-II-like"/>
</dbReference>
<proteinExistence type="predicted"/>
<dbReference type="AlphaFoldDB" id="A0A7J2U0R7"/>
<dbReference type="GO" id="GO:0004519">
    <property type="term" value="F:endonuclease activity"/>
    <property type="evidence" value="ECO:0007669"/>
    <property type="project" value="InterPro"/>
</dbReference>
<comment type="caution">
    <text evidence="2">The sequence shown here is derived from an EMBL/GenBank/DDBJ whole genome shotgun (WGS) entry which is preliminary data.</text>
</comment>
<evidence type="ECO:0000259" key="1">
    <source>
        <dbReference type="Pfam" id="PF04471"/>
    </source>
</evidence>
<dbReference type="InterPro" id="IPR007560">
    <property type="entry name" value="Restrct_endonuc_IV_Mrr"/>
</dbReference>
<dbReference type="SUPFAM" id="SSF52980">
    <property type="entry name" value="Restriction endonuclease-like"/>
    <property type="match status" value="1"/>
</dbReference>
<evidence type="ECO:0000313" key="2">
    <source>
        <dbReference type="EMBL" id="HEM66005.1"/>
    </source>
</evidence>
<dbReference type="GO" id="GO:0009307">
    <property type="term" value="P:DNA restriction-modification system"/>
    <property type="evidence" value="ECO:0007669"/>
    <property type="project" value="InterPro"/>
</dbReference>
<reference evidence="2" key="1">
    <citation type="journal article" date="2020" name="mSystems">
        <title>Genome- and Community-Level Interaction Insights into Carbon Utilization and Element Cycling Functions of Hydrothermarchaeota in Hydrothermal Sediment.</title>
        <authorList>
            <person name="Zhou Z."/>
            <person name="Liu Y."/>
            <person name="Xu W."/>
            <person name="Pan J."/>
            <person name="Luo Z.H."/>
            <person name="Li M."/>
        </authorList>
    </citation>
    <scope>NUCLEOTIDE SEQUENCE [LARGE SCALE GENOMIC DNA]</scope>
    <source>
        <strain evidence="2">SpSt-125</strain>
    </source>
</reference>
<protein>
    <recommendedName>
        <fullName evidence="1">Restriction endonuclease type IV Mrr domain-containing protein</fullName>
    </recommendedName>
</protein>
<dbReference type="EMBL" id="DSEU01000001">
    <property type="protein sequence ID" value="HEM66005.1"/>
    <property type="molecule type" value="Genomic_DNA"/>
</dbReference>
<name>A0A7J2U0R7_9CREN</name>
<feature type="domain" description="Restriction endonuclease type IV Mrr" evidence="1">
    <location>
        <begin position="86"/>
        <end position="154"/>
    </location>
</feature>
<sequence length="235" mass="27710">MIMMSSYILLGDVFEHLFKYRKISRNEVKFLKLHDRSIFDRIISSGMEKSLLSVEENEITLLKPIELLLLLEELIAVDTEKLARYIEWDEFERYVAEKLRSMGLDYVSSYKHNRIARFQIDVLALDLANKIGYIIECKHWKKSMSTSQIRQVVESHLIRVEKLLKNCEWIAVEIPAIRKIKYFIPLIFTLYAPKIHSLNGIPIVAIRFLNEFLAKIDMYIDLLEIKKYGNACYSL</sequence>
<gene>
    <name evidence="2" type="ORF">ENO26_00235</name>
</gene>
<dbReference type="Pfam" id="PF04471">
    <property type="entry name" value="Mrr_cat"/>
    <property type="match status" value="1"/>
</dbReference>
<dbReference type="GO" id="GO:0003677">
    <property type="term" value="F:DNA binding"/>
    <property type="evidence" value="ECO:0007669"/>
    <property type="project" value="InterPro"/>
</dbReference>
<accession>A0A7J2U0R7</accession>
<organism evidence="2">
    <name type="scientific">Ignisphaera aggregans</name>
    <dbReference type="NCBI Taxonomy" id="334771"/>
    <lineage>
        <taxon>Archaea</taxon>
        <taxon>Thermoproteota</taxon>
        <taxon>Thermoprotei</taxon>
        <taxon>Desulfurococcales</taxon>
        <taxon>Desulfurococcaceae</taxon>
        <taxon>Ignisphaera</taxon>
    </lineage>
</organism>